<comment type="caution">
    <text evidence="2">The sequence shown here is derived from an EMBL/GenBank/DDBJ whole genome shotgun (WGS) entry which is preliminary data.</text>
</comment>
<evidence type="ECO:0000313" key="2">
    <source>
        <dbReference type="EMBL" id="MEQ3363548.1"/>
    </source>
</evidence>
<feature type="region of interest" description="Disordered" evidence="1">
    <location>
        <begin position="38"/>
        <end position="91"/>
    </location>
</feature>
<evidence type="ECO:0000256" key="1">
    <source>
        <dbReference type="SAM" id="MobiDB-lite"/>
    </source>
</evidence>
<organism evidence="2 3">
    <name type="scientific">Raoultibacter massiliensis</name>
    <dbReference type="NCBI Taxonomy" id="1852371"/>
    <lineage>
        <taxon>Bacteria</taxon>
        <taxon>Bacillati</taxon>
        <taxon>Actinomycetota</taxon>
        <taxon>Coriobacteriia</taxon>
        <taxon>Eggerthellales</taxon>
        <taxon>Eggerthellaceae</taxon>
        <taxon>Raoultibacter</taxon>
    </lineage>
</organism>
<name>A0ABV1JEN9_9ACTN</name>
<protein>
    <recommendedName>
        <fullName evidence="4">Zinc ribbon domain-containing protein</fullName>
    </recommendedName>
</protein>
<gene>
    <name evidence="2" type="ORF">AAA083_11250</name>
</gene>
<accession>A0ABV1JEN9</accession>
<evidence type="ECO:0008006" key="4">
    <source>
        <dbReference type="Google" id="ProtNLM"/>
    </source>
</evidence>
<proteinExistence type="predicted"/>
<feature type="compositionally biased region" description="Pro residues" evidence="1">
    <location>
        <begin position="82"/>
        <end position="91"/>
    </location>
</feature>
<dbReference type="Proteomes" id="UP001487305">
    <property type="component" value="Unassembled WGS sequence"/>
</dbReference>
<dbReference type="EMBL" id="JBBNOP010000009">
    <property type="protein sequence ID" value="MEQ3363548.1"/>
    <property type="molecule type" value="Genomic_DNA"/>
</dbReference>
<reference evidence="2 3" key="1">
    <citation type="submission" date="2024-04" db="EMBL/GenBank/DDBJ databases">
        <title>Human intestinal bacterial collection.</title>
        <authorList>
            <person name="Pauvert C."/>
            <person name="Hitch T.C.A."/>
            <person name="Clavel T."/>
        </authorList>
    </citation>
    <scope>NUCLEOTIDE SEQUENCE [LARGE SCALE GENOMIC DNA]</scope>
    <source>
        <strain evidence="2 3">CLA-KB-H42</strain>
    </source>
</reference>
<dbReference type="RefSeq" id="WP_146007814.1">
    <property type="nucleotide sequence ID" value="NZ_JBBNOP010000009.1"/>
</dbReference>
<evidence type="ECO:0000313" key="3">
    <source>
        <dbReference type="Proteomes" id="UP001487305"/>
    </source>
</evidence>
<keyword evidence="3" id="KW-1185">Reference proteome</keyword>
<sequence length="91" mass="9126">MCFRPPTVETASPVCPECGHENFIGVTICAQCGANLASGPVGTQSAESRDWTPGLDFQQNAAPMGSPKPPSAPTAPGAPAAPSAPKPPNAL</sequence>